<sequence>MNYHRHFVLVSAALICLGIASKSTGEILFEETFDSQPDFTSTMHTTSQPQFANLGAVIPDGWYGLYQSTWWSPEKGLPFKHASMEILASNIEKTRNGTGKAMVNWRESYVTGGGYAFNSDSQLIKYLGQEYDELYVEFWIAFSPNWWQRTVGNEANWQSKIFRVGSWSQSGDIESGINGDIGPLYLWDYKKDAYGVRNFFSVRGGPWGANYAFPSGSYTSEQSLNYTSSTKGMAVGGGDPQVLDQVSGGFLANFGGATSHDQVFGAAGHWTKMGFHVKKNSAIGAADGTLSVFINDERIVHRTNIPWVEDNGTGVHPGWNYFAIGGNDYFAPFPNKDQFEDWYSIDDIVVRSDLPTDLSTGVKLGYEPMPPGNLEVK</sequence>
<dbReference type="Proteomes" id="UP000036406">
    <property type="component" value="Chromosome"/>
</dbReference>
<dbReference type="KEGG" id="mpq:ABA45_10360"/>
<reference evidence="1 2" key="1">
    <citation type="submission" date="2015-05" db="EMBL/GenBank/DDBJ databases">
        <title>Complete genome of Marinobacter psychrophilus strain 20041T isolated from sea-ice of the Canadian Basin.</title>
        <authorList>
            <person name="Song L."/>
            <person name="Ren L."/>
            <person name="Yu Y."/>
            <person name="Wang X."/>
        </authorList>
    </citation>
    <scope>NUCLEOTIDE SEQUENCE [LARGE SCALE GENOMIC DNA]</scope>
    <source>
        <strain evidence="1 2">20041</strain>
    </source>
</reference>
<dbReference type="EMBL" id="CP011494">
    <property type="protein sequence ID" value="AKO52757.1"/>
    <property type="molecule type" value="Genomic_DNA"/>
</dbReference>
<protein>
    <submittedName>
        <fullName evidence="1">Uncharacterized protein</fullName>
    </submittedName>
</protein>
<accession>A0A0H4ICK0</accession>
<dbReference type="PATRIC" id="fig|330734.3.peg.2179"/>
<keyword evidence="2" id="KW-1185">Reference proteome</keyword>
<evidence type="ECO:0000313" key="2">
    <source>
        <dbReference type="Proteomes" id="UP000036406"/>
    </source>
</evidence>
<dbReference type="AlphaFoldDB" id="A0A0H4ICK0"/>
<evidence type="ECO:0000313" key="1">
    <source>
        <dbReference type="EMBL" id="AKO52757.1"/>
    </source>
</evidence>
<organism evidence="1 2">
    <name type="scientific">Marinobacter psychrophilus</name>
    <dbReference type="NCBI Taxonomy" id="330734"/>
    <lineage>
        <taxon>Bacteria</taxon>
        <taxon>Pseudomonadati</taxon>
        <taxon>Pseudomonadota</taxon>
        <taxon>Gammaproteobacteria</taxon>
        <taxon>Pseudomonadales</taxon>
        <taxon>Marinobacteraceae</taxon>
        <taxon>Marinobacter</taxon>
    </lineage>
</organism>
<name>A0A0H4ICK0_9GAMM</name>
<dbReference type="STRING" id="330734.ABA45_10360"/>
<dbReference type="RefSeq" id="WP_048385900.1">
    <property type="nucleotide sequence ID" value="NZ_CP011494.1"/>
</dbReference>
<proteinExistence type="predicted"/>
<gene>
    <name evidence="1" type="ORF">ABA45_10360</name>
</gene>